<reference evidence="3" key="1">
    <citation type="submission" date="2024-01" db="EMBL/GenBank/DDBJ databases">
        <authorList>
            <person name="Webb A."/>
        </authorList>
    </citation>
    <scope>NUCLEOTIDE SEQUENCE</scope>
    <source>
        <strain evidence="3">Pm1</strain>
    </source>
</reference>
<sequence>MSLAEAPCDFGWTEDVKVDLPGHFLAGTAEMYYHKQVDTWWTQSPTLEYIMEQILRTFKTSITASQAMKLFMAKKDARRTWADHFLYMVAVSEARGGADSLVLDNIVHQASPELMSVMRYKYEPTRLDYLRHAEEMAHFAQSIEHDSSAVGREVVAAHVEGKPKDAITCYRCGRPGHIAADYCVRVVHDDETPAEV</sequence>
<accession>A0AAV1U9H0</accession>
<evidence type="ECO:0000256" key="1">
    <source>
        <dbReference type="PROSITE-ProRule" id="PRU00047"/>
    </source>
</evidence>
<dbReference type="AlphaFoldDB" id="A0AAV1U9H0"/>
<keyword evidence="1" id="KW-0862">Zinc</keyword>
<comment type="caution">
    <text evidence="3">The sequence shown here is derived from an EMBL/GenBank/DDBJ whole genome shotgun (WGS) entry which is preliminary data.</text>
</comment>
<keyword evidence="1" id="KW-0863">Zinc-finger</keyword>
<keyword evidence="1" id="KW-0479">Metal-binding</keyword>
<protein>
    <recommendedName>
        <fullName evidence="2">CCHC-type domain-containing protein</fullName>
    </recommendedName>
</protein>
<feature type="domain" description="CCHC-type" evidence="2">
    <location>
        <begin position="169"/>
        <end position="181"/>
    </location>
</feature>
<evidence type="ECO:0000313" key="3">
    <source>
        <dbReference type="EMBL" id="CAK7930247.1"/>
    </source>
</evidence>
<dbReference type="Proteomes" id="UP001162060">
    <property type="component" value="Unassembled WGS sequence"/>
</dbReference>
<dbReference type="Pfam" id="PF00098">
    <property type="entry name" value="zf-CCHC"/>
    <property type="match status" value="1"/>
</dbReference>
<gene>
    <name evidence="3" type="ORF">PM001_LOCUS15397</name>
</gene>
<name>A0AAV1U9H0_9STRA</name>
<proteinExistence type="predicted"/>
<dbReference type="EMBL" id="CAKLBY020000165">
    <property type="protein sequence ID" value="CAK7930247.1"/>
    <property type="molecule type" value="Genomic_DNA"/>
</dbReference>
<dbReference type="GO" id="GO:0008270">
    <property type="term" value="F:zinc ion binding"/>
    <property type="evidence" value="ECO:0007669"/>
    <property type="project" value="UniProtKB-KW"/>
</dbReference>
<evidence type="ECO:0000259" key="2">
    <source>
        <dbReference type="PROSITE" id="PS50158"/>
    </source>
</evidence>
<dbReference type="PROSITE" id="PS50158">
    <property type="entry name" value="ZF_CCHC"/>
    <property type="match status" value="1"/>
</dbReference>
<dbReference type="GO" id="GO:0003676">
    <property type="term" value="F:nucleic acid binding"/>
    <property type="evidence" value="ECO:0007669"/>
    <property type="project" value="InterPro"/>
</dbReference>
<evidence type="ECO:0000313" key="4">
    <source>
        <dbReference type="Proteomes" id="UP001162060"/>
    </source>
</evidence>
<organism evidence="3 4">
    <name type="scientific">Peronospora matthiolae</name>
    <dbReference type="NCBI Taxonomy" id="2874970"/>
    <lineage>
        <taxon>Eukaryota</taxon>
        <taxon>Sar</taxon>
        <taxon>Stramenopiles</taxon>
        <taxon>Oomycota</taxon>
        <taxon>Peronosporomycetes</taxon>
        <taxon>Peronosporales</taxon>
        <taxon>Peronosporaceae</taxon>
        <taxon>Peronospora</taxon>
    </lineage>
</organism>
<dbReference type="InterPro" id="IPR001878">
    <property type="entry name" value="Znf_CCHC"/>
</dbReference>